<keyword evidence="3" id="KW-0285">Flavoprotein</keyword>
<evidence type="ECO:0000256" key="3">
    <source>
        <dbReference type="ARBA" id="ARBA00022630"/>
    </source>
</evidence>
<dbReference type="Pfam" id="PF00743">
    <property type="entry name" value="FMO-like"/>
    <property type="match status" value="1"/>
</dbReference>
<keyword evidence="6" id="KW-0560">Oxidoreductase</keyword>
<evidence type="ECO:0000256" key="4">
    <source>
        <dbReference type="ARBA" id="ARBA00022827"/>
    </source>
</evidence>
<dbReference type="GO" id="GO:0050661">
    <property type="term" value="F:NADP binding"/>
    <property type="evidence" value="ECO:0007669"/>
    <property type="project" value="InterPro"/>
</dbReference>
<dbReference type="OrthoDB" id="74360at2759"/>
<name>A0A0C9TS20_SPHS4</name>
<evidence type="ECO:0000256" key="5">
    <source>
        <dbReference type="ARBA" id="ARBA00022857"/>
    </source>
</evidence>
<evidence type="ECO:0000313" key="8">
    <source>
        <dbReference type="Proteomes" id="UP000054279"/>
    </source>
</evidence>
<dbReference type="GO" id="GO:0004499">
    <property type="term" value="F:N,N-dimethylaniline monooxygenase activity"/>
    <property type="evidence" value="ECO:0007669"/>
    <property type="project" value="InterPro"/>
</dbReference>
<evidence type="ECO:0000256" key="1">
    <source>
        <dbReference type="ARBA" id="ARBA00001974"/>
    </source>
</evidence>
<evidence type="ECO:0000256" key="6">
    <source>
        <dbReference type="ARBA" id="ARBA00023002"/>
    </source>
</evidence>
<protein>
    <recommendedName>
        <fullName evidence="9">FAD/NAD(P)-binding domain-containing protein</fullName>
    </recommendedName>
</protein>
<dbReference type="FunFam" id="3.50.50.60:FF:000023">
    <property type="entry name" value="Dimethylaniline monooxygenase [N-oxide-forming]"/>
    <property type="match status" value="1"/>
</dbReference>
<dbReference type="InterPro" id="IPR036188">
    <property type="entry name" value="FAD/NAD-bd_sf"/>
</dbReference>
<dbReference type="GO" id="GO:0050660">
    <property type="term" value="F:flavin adenine dinucleotide binding"/>
    <property type="evidence" value="ECO:0007669"/>
    <property type="project" value="InterPro"/>
</dbReference>
<accession>A0A0C9TS20</accession>
<dbReference type="SUPFAM" id="SSF51905">
    <property type="entry name" value="FAD/NAD(P)-binding domain"/>
    <property type="match status" value="1"/>
</dbReference>
<keyword evidence="8" id="KW-1185">Reference proteome</keyword>
<keyword evidence="4" id="KW-0274">FAD</keyword>
<organism evidence="7 8">
    <name type="scientific">Sphaerobolus stellatus (strain SS14)</name>
    <dbReference type="NCBI Taxonomy" id="990650"/>
    <lineage>
        <taxon>Eukaryota</taxon>
        <taxon>Fungi</taxon>
        <taxon>Dikarya</taxon>
        <taxon>Basidiomycota</taxon>
        <taxon>Agaricomycotina</taxon>
        <taxon>Agaricomycetes</taxon>
        <taxon>Phallomycetidae</taxon>
        <taxon>Geastrales</taxon>
        <taxon>Sphaerobolaceae</taxon>
        <taxon>Sphaerobolus</taxon>
    </lineage>
</organism>
<dbReference type="InterPro" id="IPR050982">
    <property type="entry name" value="Auxin_biosynth/cation_transpt"/>
</dbReference>
<reference evidence="7 8" key="1">
    <citation type="submission" date="2014-06" db="EMBL/GenBank/DDBJ databases">
        <title>Evolutionary Origins and Diversification of the Mycorrhizal Mutualists.</title>
        <authorList>
            <consortium name="DOE Joint Genome Institute"/>
            <consortium name="Mycorrhizal Genomics Consortium"/>
            <person name="Kohler A."/>
            <person name="Kuo A."/>
            <person name="Nagy L.G."/>
            <person name="Floudas D."/>
            <person name="Copeland A."/>
            <person name="Barry K.W."/>
            <person name="Cichocki N."/>
            <person name="Veneault-Fourrey C."/>
            <person name="LaButti K."/>
            <person name="Lindquist E.A."/>
            <person name="Lipzen A."/>
            <person name="Lundell T."/>
            <person name="Morin E."/>
            <person name="Murat C."/>
            <person name="Riley R."/>
            <person name="Ohm R."/>
            <person name="Sun H."/>
            <person name="Tunlid A."/>
            <person name="Henrissat B."/>
            <person name="Grigoriev I.V."/>
            <person name="Hibbett D.S."/>
            <person name="Martin F."/>
        </authorList>
    </citation>
    <scope>NUCLEOTIDE SEQUENCE [LARGE SCALE GENOMIC DNA]</scope>
    <source>
        <strain evidence="7 8">SS14</strain>
    </source>
</reference>
<dbReference type="HOGENOM" id="CLU_015676_2_0_1"/>
<dbReference type="EMBL" id="KN837218">
    <property type="protein sequence ID" value="KIJ33013.1"/>
    <property type="molecule type" value="Genomic_DNA"/>
</dbReference>
<dbReference type="PANTHER" id="PTHR43539">
    <property type="entry name" value="FLAVIN-BINDING MONOOXYGENASE-LIKE PROTEIN (AFU_ORTHOLOGUE AFUA_4G09220)"/>
    <property type="match status" value="1"/>
</dbReference>
<comment type="similarity">
    <text evidence="2">Belongs to the FMO family.</text>
</comment>
<gene>
    <name evidence="7" type="ORF">M422DRAFT_70464</name>
</gene>
<proteinExistence type="inferred from homology"/>
<evidence type="ECO:0000313" key="7">
    <source>
        <dbReference type="EMBL" id="KIJ33013.1"/>
    </source>
</evidence>
<evidence type="ECO:0000256" key="2">
    <source>
        <dbReference type="ARBA" id="ARBA00009183"/>
    </source>
</evidence>
<dbReference type="AlphaFoldDB" id="A0A0C9TS20"/>
<dbReference type="Proteomes" id="UP000054279">
    <property type="component" value="Unassembled WGS sequence"/>
</dbReference>
<dbReference type="Gene3D" id="3.50.50.60">
    <property type="entry name" value="FAD/NAD(P)-binding domain"/>
    <property type="match status" value="1"/>
</dbReference>
<sequence>MELNVWTSTKVERVERDEAKNEWVVTFIKADGSSRVMRPKHIVLALGLAGNKPRFPKFPGMQDFGGTIVHSVSYGSSLDHLGKKVVVLGACTAAHDIASDLYHNGIDVTMVQRSSTYVMSTKQGLPILFEGLYVEGGPPVDLADRIGASFPNYLTKQLNKGTTARIAEKDKATLEGLNKVGFQTNLGEDDTGFLMMAWKKAGGYYLDVGASQLIIDGKIKFKHGSVKAFTKDGLEFEDGSSLKADVVVFATGLGDYRDAAKELLGDELANKMRSVWGLDDEGELKGMWRNTGLPNLYVMGGNLALCRFHSTHVALQIKAKEEGVFTKPYEPETI</sequence>
<dbReference type="InterPro" id="IPR020946">
    <property type="entry name" value="Flavin_mOase-like"/>
</dbReference>
<dbReference type="PANTHER" id="PTHR43539:SF68">
    <property type="entry name" value="FLAVIN-BINDING MONOOXYGENASE-LIKE PROTEIN (AFU_ORTHOLOGUE AFUA_4G09220)"/>
    <property type="match status" value="1"/>
</dbReference>
<keyword evidence="5" id="KW-0521">NADP</keyword>
<comment type="cofactor">
    <cofactor evidence="1">
        <name>FAD</name>
        <dbReference type="ChEBI" id="CHEBI:57692"/>
    </cofactor>
</comment>
<evidence type="ECO:0008006" key="9">
    <source>
        <dbReference type="Google" id="ProtNLM"/>
    </source>
</evidence>